<dbReference type="NCBIfam" id="NF038404">
    <property type="entry name" value="perm_prefix_2"/>
    <property type="match status" value="1"/>
</dbReference>
<evidence type="ECO:0000259" key="8">
    <source>
        <dbReference type="Pfam" id="PF02687"/>
    </source>
</evidence>
<feature type="transmembrane region" description="Helical" evidence="7">
    <location>
        <begin position="792"/>
        <end position="816"/>
    </location>
</feature>
<evidence type="ECO:0000259" key="9">
    <source>
        <dbReference type="Pfam" id="PF12704"/>
    </source>
</evidence>
<feature type="transmembrane region" description="Helical" evidence="7">
    <location>
        <begin position="844"/>
        <end position="864"/>
    </location>
</feature>
<evidence type="ECO:0000256" key="2">
    <source>
        <dbReference type="ARBA" id="ARBA00022475"/>
    </source>
</evidence>
<dbReference type="Pfam" id="PF12704">
    <property type="entry name" value="MacB_PCD"/>
    <property type="match status" value="2"/>
</dbReference>
<feature type="domain" description="ABC3 transporter permease C-terminal" evidence="8">
    <location>
        <begin position="413"/>
        <end position="528"/>
    </location>
</feature>
<feature type="transmembrane region" description="Helical" evidence="7">
    <location>
        <begin position="549"/>
        <end position="569"/>
    </location>
</feature>
<dbReference type="GO" id="GO:0022857">
    <property type="term" value="F:transmembrane transporter activity"/>
    <property type="evidence" value="ECO:0007669"/>
    <property type="project" value="TreeGrafter"/>
</dbReference>
<dbReference type="PANTHER" id="PTHR30572:SF18">
    <property type="entry name" value="ABC-TYPE MACROLIDE FAMILY EXPORT SYSTEM PERMEASE COMPONENT 2"/>
    <property type="match status" value="1"/>
</dbReference>
<feature type="transmembrane region" description="Helical" evidence="7">
    <location>
        <begin position="458"/>
        <end position="480"/>
    </location>
</feature>
<evidence type="ECO:0000256" key="5">
    <source>
        <dbReference type="ARBA" id="ARBA00023136"/>
    </source>
</evidence>
<dbReference type="RefSeq" id="WP_138368559.1">
    <property type="nucleotide sequence ID" value="NZ_VCEJ01000013.1"/>
</dbReference>
<dbReference type="Pfam" id="PF02687">
    <property type="entry name" value="FtsX"/>
    <property type="match status" value="2"/>
</dbReference>
<dbReference type="OrthoDB" id="5933722at2"/>
<reference evidence="10 11" key="1">
    <citation type="submission" date="2019-05" db="EMBL/GenBank/DDBJ databases">
        <authorList>
            <person name="Qu J.-H."/>
        </authorList>
    </citation>
    <scope>NUCLEOTIDE SEQUENCE [LARGE SCALE GENOMIC DNA]</scope>
    <source>
        <strain evidence="10 11">T17</strain>
    </source>
</reference>
<feature type="region of interest" description="Disordered" evidence="6">
    <location>
        <begin position="1"/>
        <end position="25"/>
    </location>
</feature>
<dbReference type="InterPro" id="IPR003838">
    <property type="entry name" value="ABC3_permease_C"/>
</dbReference>
<evidence type="ECO:0000256" key="7">
    <source>
        <dbReference type="SAM" id="Phobius"/>
    </source>
</evidence>
<feature type="transmembrane region" description="Helical" evidence="7">
    <location>
        <begin position="500"/>
        <end position="524"/>
    </location>
</feature>
<dbReference type="InterPro" id="IPR047699">
    <property type="entry name" value="Permease_put_prefix"/>
</dbReference>
<keyword evidence="11" id="KW-1185">Reference proteome</keyword>
<keyword evidence="2" id="KW-1003">Cell membrane</keyword>
<protein>
    <submittedName>
        <fullName evidence="10">FtsX-like permease family protein</fullName>
    </submittedName>
</protein>
<evidence type="ECO:0000313" key="11">
    <source>
        <dbReference type="Proteomes" id="UP000306402"/>
    </source>
</evidence>
<keyword evidence="5 7" id="KW-0472">Membrane</keyword>
<organism evidence="10 11">
    <name type="scientific">Dyadobacter luticola</name>
    <dbReference type="NCBI Taxonomy" id="1979387"/>
    <lineage>
        <taxon>Bacteria</taxon>
        <taxon>Pseudomonadati</taxon>
        <taxon>Bacteroidota</taxon>
        <taxon>Cytophagia</taxon>
        <taxon>Cytophagales</taxon>
        <taxon>Spirosomataceae</taxon>
        <taxon>Dyadobacter</taxon>
    </lineage>
</organism>
<dbReference type="EMBL" id="VCEJ01000013">
    <property type="protein sequence ID" value="TLU96985.1"/>
    <property type="molecule type" value="Genomic_DNA"/>
</dbReference>
<feature type="transmembrane region" description="Helical" evidence="7">
    <location>
        <begin position="407"/>
        <end position="429"/>
    </location>
</feature>
<evidence type="ECO:0000256" key="6">
    <source>
        <dbReference type="SAM" id="MobiDB-lite"/>
    </source>
</evidence>
<dbReference type="Proteomes" id="UP000306402">
    <property type="component" value="Unassembled WGS sequence"/>
</dbReference>
<name>A0A5R9KL90_9BACT</name>
<sequence length="915" mass="103072">MGKPSHNPTPDPQGSAGQRASAQEPPRWASRLLSWLTPAELLEELQGDLQEQYAQRIDQNGPLRARWWYVLEALMVIRPYYIRRRLAGLANRLRDFFLKRPTKTRPFIHPEHSSPPLMNTDMIRNYLKIAWRNLIKYKGYSAINISGLAVGMAVAITIGLWVWDELSFDHYYDNYDRIVQVAQHGTVNGETWTGSNVPFPLGDELKGQYPNDFKRVLKAWHIQDHGLTVGTNHFSLTGQFIESEAPDMLSLHMLKGTRAGLTEPNSIMVSASAAKVMFGETDPMGKVVKINNAMDATVTGVYDDMPANTEFHQVQFFAPWDLYVSGNHWIKEQGWGNNFIQVWAELHPHVDVDKLSAKIKDIKLKHLANNKELLALHFQIFLHPMSKWHLYSGFDKQGNNTGGLIQYVWLFSLIAGFVLLVACINFMNLSTARSEKRAKEVGIRKAVGSIRGQLIGQFFSESFLVVLLALLFALSLTTLWLDWFNQLADKEMSILWTNPFFWLLVGGFVLVTGLLAGSYPALYLSAFQPIKVLKGTFQVGWLAALPRKVLVVVQFTVSVTLIIGTLIVYQQVQHAKNRPVGYSREGLLQVQMTANDFYTKYEVLHQELLNSGVVYETAQSASQATELWSNNSGFEWPGKSPSQQSDFGTLTVSPEYGKTVGWQFVAGRDFSKDFASDSAAFVVNQAAVRFMSLKHPVGETIRRNGTPYRIIGVIQDMVMGSPFEPVYPTVFFLRGPLNWINIKLKPTVATSDALPQIEAIFKKVIPSVPFDYDFVDQRYAAKFADEERIGQLAAAFAGLAIFISCLGLFGLASFVAERRTKEIGVRKVLGASVFTLWRLLSKDFVLLVFIAFVIATPTAWYGLNGWLKKYTYRTEISWWIFVAVGWGSLLITLLTVSYQTIKAALINPVKSLRSE</sequence>
<dbReference type="InterPro" id="IPR025857">
    <property type="entry name" value="MacB_PCD"/>
</dbReference>
<dbReference type="AlphaFoldDB" id="A0A5R9KL90"/>
<feature type="domain" description="ABC3 transporter permease C-terminal" evidence="8">
    <location>
        <begin position="795"/>
        <end position="908"/>
    </location>
</feature>
<accession>A0A5R9KL90</accession>
<feature type="domain" description="MacB-like periplasmic core" evidence="9">
    <location>
        <begin position="141"/>
        <end position="361"/>
    </location>
</feature>
<dbReference type="GO" id="GO:0005886">
    <property type="term" value="C:plasma membrane"/>
    <property type="evidence" value="ECO:0007669"/>
    <property type="project" value="UniProtKB-SubCell"/>
</dbReference>
<feature type="transmembrane region" description="Helical" evidence="7">
    <location>
        <begin position="876"/>
        <end position="896"/>
    </location>
</feature>
<proteinExistence type="predicted"/>
<comment type="subcellular location">
    <subcellularLocation>
        <location evidence="1">Cell membrane</location>
        <topology evidence="1">Multi-pass membrane protein</topology>
    </subcellularLocation>
</comment>
<dbReference type="InterPro" id="IPR050250">
    <property type="entry name" value="Macrolide_Exporter_MacB"/>
</dbReference>
<gene>
    <name evidence="10" type="ORF">FEN17_27070</name>
</gene>
<evidence type="ECO:0000313" key="10">
    <source>
        <dbReference type="EMBL" id="TLU96985.1"/>
    </source>
</evidence>
<feature type="transmembrane region" description="Helical" evidence="7">
    <location>
        <begin position="142"/>
        <end position="163"/>
    </location>
</feature>
<feature type="domain" description="MacB-like periplasmic core" evidence="9">
    <location>
        <begin position="556"/>
        <end position="759"/>
    </location>
</feature>
<evidence type="ECO:0000256" key="4">
    <source>
        <dbReference type="ARBA" id="ARBA00022989"/>
    </source>
</evidence>
<dbReference type="PANTHER" id="PTHR30572">
    <property type="entry name" value="MEMBRANE COMPONENT OF TRANSPORTER-RELATED"/>
    <property type="match status" value="1"/>
</dbReference>
<keyword evidence="4 7" id="KW-1133">Transmembrane helix</keyword>
<comment type="caution">
    <text evidence="10">The sequence shown here is derived from an EMBL/GenBank/DDBJ whole genome shotgun (WGS) entry which is preliminary data.</text>
</comment>
<evidence type="ECO:0000256" key="3">
    <source>
        <dbReference type="ARBA" id="ARBA00022692"/>
    </source>
</evidence>
<evidence type="ECO:0000256" key="1">
    <source>
        <dbReference type="ARBA" id="ARBA00004651"/>
    </source>
</evidence>
<keyword evidence="3 7" id="KW-0812">Transmembrane</keyword>